<keyword evidence="2" id="KW-0812">Transmembrane</keyword>
<comment type="caution">
    <text evidence="3">The sequence shown here is derived from an EMBL/GenBank/DDBJ whole genome shotgun (WGS) entry which is preliminary data.</text>
</comment>
<evidence type="ECO:0000256" key="1">
    <source>
        <dbReference type="SAM" id="MobiDB-lite"/>
    </source>
</evidence>
<evidence type="ECO:0000313" key="3">
    <source>
        <dbReference type="EMBL" id="OVE83122.1"/>
    </source>
</evidence>
<evidence type="ECO:0000313" key="4">
    <source>
        <dbReference type="Proteomes" id="UP000196084"/>
    </source>
</evidence>
<dbReference type="EMBL" id="MWPH01000004">
    <property type="protein sequence ID" value="OVE83122.1"/>
    <property type="molecule type" value="Genomic_DNA"/>
</dbReference>
<gene>
    <name evidence="3" type="ORF">B2G88_17065</name>
</gene>
<feature type="region of interest" description="Disordered" evidence="1">
    <location>
        <begin position="11"/>
        <end position="39"/>
    </location>
</feature>
<reference evidence="3 4" key="1">
    <citation type="submission" date="2017-02" db="EMBL/GenBank/DDBJ databases">
        <title>Natronthermophilus aegyptiacus gen. nov.,sp. nov., an aerobic, extremely halophilic alkalithermophilic archaeon isolated from the athalassohaline Wadi An Natrun, Egypt.</title>
        <authorList>
            <person name="Zhao B."/>
        </authorList>
    </citation>
    <scope>NUCLEOTIDE SEQUENCE [LARGE SCALE GENOMIC DNA]</scope>
    <source>
        <strain evidence="3 4">CGMCC 1.3597</strain>
    </source>
</reference>
<accession>A0A202E4E2</accession>
<feature type="compositionally biased region" description="Basic and acidic residues" evidence="1">
    <location>
        <begin position="20"/>
        <end position="33"/>
    </location>
</feature>
<dbReference type="InterPro" id="IPR058341">
    <property type="entry name" value="DUF8028"/>
</dbReference>
<organism evidence="3 4">
    <name type="scientific">Natronolimnobius baerhuensis</name>
    <dbReference type="NCBI Taxonomy" id="253108"/>
    <lineage>
        <taxon>Archaea</taxon>
        <taxon>Methanobacteriati</taxon>
        <taxon>Methanobacteriota</taxon>
        <taxon>Stenosarchaea group</taxon>
        <taxon>Halobacteria</taxon>
        <taxon>Halobacteriales</taxon>
        <taxon>Natrialbaceae</taxon>
        <taxon>Natronolimnobius</taxon>
    </lineage>
</organism>
<feature type="transmembrane region" description="Helical" evidence="2">
    <location>
        <begin position="59"/>
        <end position="77"/>
    </location>
</feature>
<keyword evidence="2" id="KW-0472">Membrane</keyword>
<keyword evidence="4" id="KW-1185">Reference proteome</keyword>
<keyword evidence="2" id="KW-1133">Transmembrane helix</keyword>
<name>A0A202E4E2_9EURY</name>
<evidence type="ECO:0000256" key="2">
    <source>
        <dbReference type="SAM" id="Phobius"/>
    </source>
</evidence>
<dbReference type="AlphaFoldDB" id="A0A202E4E2"/>
<dbReference type="Pfam" id="PF26071">
    <property type="entry name" value="DUF8028"/>
    <property type="match status" value="1"/>
</dbReference>
<proteinExistence type="predicted"/>
<protein>
    <submittedName>
        <fullName evidence="3">Uncharacterized protein</fullName>
    </submittedName>
</protein>
<sequence>MWVQTLLWPCTGGSMSDSSPTRDRRSGSVRESVETGTRGGQKRLLERTVPGIAASIRKAGFWSAIFLPICYTPMLLYGLSATFHTVLFVCLLGINLVALYVGHEYRR</sequence>
<feature type="transmembrane region" description="Helical" evidence="2">
    <location>
        <begin position="83"/>
        <end position="102"/>
    </location>
</feature>
<dbReference type="Proteomes" id="UP000196084">
    <property type="component" value="Unassembled WGS sequence"/>
</dbReference>